<keyword evidence="11" id="KW-0482">Metalloprotease</keyword>
<protein>
    <recommendedName>
        <fullName evidence="14">Peptide hydrolase</fullName>
        <ecNumber evidence="14">3.4.-.-</ecNumber>
    </recommendedName>
</protein>
<keyword evidence="4 14" id="KW-0645">Protease</keyword>
<keyword evidence="7 14" id="KW-0378">Hydrolase</keyword>
<accession>A0AAD4LMZ7</accession>
<dbReference type="GO" id="GO:0046872">
    <property type="term" value="F:metal ion binding"/>
    <property type="evidence" value="ECO:0007669"/>
    <property type="project" value="UniProtKB-KW"/>
</dbReference>
<evidence type="ECO:0000256" key="10">
    <source>
        <dbReference type="ARBA" id="ARBA00022989"/>
    </source>
</evidence>
<feature type="transmembrane region" description="Helical" evidence="15">
    <location>
        <begin position="567"/>
        <end position="587"/>
    </location>
</feature>
<dbReference type="SUPFAM" id="SSF53187">
    <property type="entry name" value="Zn-dependent exopeptidases"/>
    <property type="match status" value="1"/>
</dbReference>
<dbReference type="InterPro" id="IPR048024">
    <property type="entry name" value="Fxna-like_M28_dom"/>
</dbReference>
<dbReference type="InterPro" id="IPR053974">
    <property type="entry name" value="ERMP1_1-A_TM"/>
</dbReference>
<evidence type="ECO:0000256" key="12">
    <source>
        <dbReference type="ARBA" id="ARBA00023136"/>
    </source>
</evidence>
<comment type="caution">
    <text evidence="18">The sequence shown here is derived from an EMBL/GenBank/DDBJ whole genome shotgun (WGS) entry which is preliminary data.</text>
</comment>
<gene>
    <name evidence="18" type="ORF">EDB92DRAFT_1986255</name>
</gene>
<dbReference type="FunFam" id="3.40.630.10:FF:000008">
    <property type="entry name" value="Endoplasmic reticulum metallopeptidase 1"/>
    <property type="match status" value="1"/>
</dbReference>
<keyword evidence="10 15" id="KW-1133">Transmembrane helix</keyword>
<evidence type="ECO:0000313" key="19">
    <source>
        <dbReference type="Proteomes" id="UP001201163"/>
    </source>
</evidence>
<feature type="transmembrane region" description="Helical" evidence="15">
    <location>
        <begin position="599"/>
        <end position="618"/>
    </location>
</feature>
<sequence length="860" mass="94200">MAPPHNATRWGPIRSLLYLSPFFFVIPWLALHELYDLPEPITDLVNPDTGLPQISETQILAHVRHLSEDIGFRTVGTAEHALADKWMIDTAHEVQRECQRIVQADPERKLECEVWHQRGSGAHRFDMMGKRLYKTYTDLTNIVIRVSNGTSEGKEHAVLVNAHLDSTLPSPGAADDALSVGVMLECIRVLTHTPGWTPAYAIVFLFNHGEESLQDASHLFSTQHPVAHTIRAFINLEAAGNKGAELLFQVNSEEMIRAYSKVPRPFGTVIASEIFSSGVLLSDTDFRQFEQYLNVTGLDVAVVGNSYVYHTRQDIVDNIQPGVAQRMAENALAMLQYLSSDASPLPSLTTGYSRPATVFFTQFGRFFQFQFATARLMYGTLFALSLTLARFAYQKRAPGSSSTGFLTEQWKGARALLFALCGALIGANGLAAMMHRALGRNMSWFASEHSALLLYGPATFGGILASQVVFPEVAERSVLTALLLMQSGGALLLQLLGLGSSYLLFFGALPLFVALSLDTLLNHGPVVSLWTYALSLVVPLLTGMQMTCVVLDVFVPLTGRIGADAQAEHVIASIAAVMLSITVPLVTPFSHRFSENVRMNAVTVLNIVTVGAVAIFALRSPFDDTHQRRVFLLGSDNITSQERYLHVSAADGAPGFEQLVHDIAANFGVVGTQAVQEDMHDWNGDWDILYPFSAFVSAYKLPLPIEPGFVSPFAAGERAFKVEAINDTLDLVAGTRSLTLQITHPGLIWTVLAFDAHVLQWTLDDAPPNEFTRHHIKGASFYGIDRWSVDLVLEGTSPLMINFLAIDEAAMWPGKKAATEAQGGHAMMTLFESVDNWLARETRDSVDVMLLATVGGVVTV</sequence>
<keyword evidence="12 15" id="KW-0472">Membrane</keyword>
<evidence type="ECO:0000256" key="5">
    <source>
        <dbReference type="ARBA" id="ARBA00022692"/>
    </source>
</evidence>
<keyword evidence="5 15" id="KW-0812">Transmembrane</keyword>
<comment type="similarity">
    <text evidence="3 14">Belongs to the peptidase M28 family.</text>
</comment>
<feature type="transmembrane region" description="Helical" evidence="15">
    <location>
        <begin position="452"/>
        <end position="470"/>
    </location>
</feature>
<evidence type="ECO:0000256" key="9">
    <source>
        <dbReference type="ARBA" id="ARBA00022833"/>
    </source>
</evidence>
<evidence type="ECO:0000256" key="6">
    <source>
        <dbReference type="ARBA" id="ARBA00022723"/>
    </source>
</evidence>
<dbReference type="EMBL" id="JAKELL010000020">
    <property type="protein sequence ID" value="KAH8993018.1"/>
    <property type="molecule type" value="Genomic_DNA"/>
</dbReference>
<dbReference type="InterPro" id="IPR007484">
    <property type="entry name" value="Peptidase_M28"/>
</dbReference>
<feature type="transmembrane region" description="Helical" evidence="15">
    <location>
        <begin position="12"/>
        <end position="31"/>
    </location>
</feature>
<keyword evidence="19" id="KW-1185">Reference proteome</keyword>
<keyword evidence="6 14" id="KW-0479">Metal-binding</keyword>
<comment type="subcellular location">
    <subcellularLocation>
        <location evidence="2">Endoplasmic reticulum membrane</location>
        <topology evidence="2">Multi-pass membrane protein</topology>
    </subcellularLocation>
</comment>
<feature type="domain" description="Endoplasmic reticulum metallopeptidase 1/1-A TM" evidence="17">
    <location>
        <begin position="430"/>
        <end position="608"/>
    </location>
</feature>
<dbReference type="Pfam" id="PF04389">
    <property type="entry name" value="Peptidase_M28"/>
    <property type="match status" value="1"/>
</dbReference>
<organism evidence="18 19">
    <name type="scientific">Lactarius akahatsu</name>
    <dbReference type="NCBI Taxonomy" id="416441"/>
    <lineage>
        <taxon>Eukaryota</taxon>
        <taxon>Fungi</taxon>
        <taxon>Dikarya</taxon>
        <taxon>Basidiomycota</taxon>
        <taxon>Agaricomycotina</taxon>
        <taxon>Agaricomycetes</taxon>
        <taxon>Russulales</taxon>
        <taxon>Russulaceae</taxon>
        <taxon>Lactarius</taxon>
    </lineage>
</organism>
<reference evidence="18" key="1">
    <citation type="submission" date="2022-01" db="EMBL/GenBank/DDBJ databases">
        <title>Comparative genomics reveals a dynamic genome evolution in the ectomycorrhizal milk-cap (Lactarius) mushrooms.</title>
        <authorList>
            <consortium name="DOE Joint Genome Institute"/>
            <person name="Lebreton A."/>
            <person name="Tang N."/>
            <person name="Kuo A."/>
            <person name="LaButti K."/>
            <person name="Drula E."/>
            <person name="Barry K."/>
            <person name="Clum A."/>
            <person name="Lipzen A."/>
            <person name="Mousain D."/>
            <person name="Ng V."/>
            <person name="Wang R."/>
            <person name="Wang X."/>
            <person name="Dai Y."/>
            <person name="Henrissat B."/>
            <person name="Grigoriev I.V."/>
            <person name="Guerin-Laguette A."/>
            <person name="Yu F."/>
            <person name="Martin F.M."/>
        </authorList>
    </citation>
    <scope>NUCLEOTIDE SEQUENCE</scope>
    <source>
        <strain evidence="18">QP</strain>
    </source>
</reference>
<dbReference type="GO" id="GO:0008235">
    <property type="term" value="F:metalloexopeptidase activity"/>
    <property type="evidence" value="ECO:0007669"/>
    <property type="project" value="InterPro"/>
</dbReference>
<dbReference type="PANTHER" id="PTHR12147">
    <property type="entry name" value="METALLOPEPTIDASE M28 FAMILY MEMBER"/>
    <property type="match status" value="1"/>
</dbReference>
<dbReference type="GO" id="GO:0006508">
    <property type="term" value="P:proteolysis"/>
    <property type="evidence" value="ECO:0007669"/>
    <property type="project" value="UniProtKB-KW"/>
</dbReference>
<dbReference type="PANTHER" id="PTHR12147:SF22">
    <property type="entry name" value="ENDOPLASMIC RETICULUM METALLOPEPTIDASE 1"/>
    <property type="match status" value="1"/>
</dbReference>
<evidence type="ECO:0000256" key="7">
    <source>
        <dbReference type="ARBA" id="ARBA00022801"/>
    </source>
</evidence>
<keyword evidence="13" id="KW-0325">Glycoprotein</keyword>
<dbReference type="EC" id="3.4.-.-" evidence="14"/>
<dbReference type="Pfam" id="PF22249">
    <property type="entry name" value="ERMP1-TM"/>
    <property type="match status" value="1"/>
</dbReference>
<evidence type="ECO:0000256" key="11">
    <source>
        <dbReference type="ARBA" id="ARBA00023049"/>
    </source>
</evidence>
<evidence type="ECO:0000256" key="15">
    <source>
        <dbReference type="SAM" id="Phobius"/>
    </source>
</evidence>
<dbReference type="Proteomes" id="UP001201163">
    <property type="component" value="Unassembled WGS sequence"/>
</dbReference>
<feature type="transmembrane region" description="Helical" evidence="15">
    <location>
        <begin position="376"/>
        <end position="393"/>
    </location>
</feature>
<feature type="domain" description="Peptidase M28" evidence="16">
    <location>
        <begin position="141"/>
        <end position="334"/>
    </location>
</feature>
<keyword evidence="8" id="KW-0256">Endoplasmic reticulum</keyword>
<evidence type="ECO:0000256" key="2">
    <source>
        <dbReference type="ARBA" id="ARBA00004477"/>
    </source>
</evidence>
<feature type="transmembrane region" description="Helical" evidence="15">
    <location>
        <begin position="413"/>
        <end position="432"/>
    </location>
</feature>
<feature type="transmembrane region" description="Helical" evidence="15">
    <location>
        <begin position="529"/>
        <end position="555"/>
    </location>
</feature>
<feature type="transmembrane region" description="Helical" evidence="15">
    <location>
        <begin position="491"/>
        <end position="517"/>
    </location>
</feature>
<evidence type="ECO:0000256" key="8">
    <source>
        <dbReference type="ARBA" id="ARBA00022824"/>
    </source>
</evidence>
<dbReference type="CDD" id="cd03875">
    <property type="entry name" value="M28_Fxna_like"/>
    <property type="match status" value="1"/>
</dbReference>
<evidence type="ECO:0000256" key="1">
    <source>
        <dbReference type="ARBA" id="ARBA00001947"/>
    </source>
</evidence>
<evidence type="ECO:0000259" key="16">
    <source>
        <dbReference type="Pfam" id="PF04389"/>
    </source>
</evidence>
<evidence type="ECO:0000313" key="18">
    <source>
        <dbReference type="EMBL" id="KAH8993018.1"/>
    </source>
</evidence>
<evidence type="ECO:0000256" key="4">
    <source>
        <dbReference type="ARBA" id="ARBA00022670"/>
    </source>
</evidence>
<comment type="cofactor">
    <cofactor evidence="1">
        <name>Zn(2+)</name>
        <dbReference type="ChEBI" id="CHEBI:29105"/>
    </cofactor>
</comment>
<name>A0AAD4LMZ7_9AGAM</name>
<dbReference type="Gene3D" id="3.40.630.10">
    <property type="entry name" value="Zn peptidases"/>
    <property type="match status" value="1"/>
</dbReference>
<dbReference type="InterPro" id="IPR045175">
    <property type="entry name" value="M28_fam"/>
</dbReference>
<dbReference type="GO" id="GO:0005789">
    <property type="term" value="C:endoplasmic reticulum membrane"/>
    <property type="evidence" value="ECO:0007669"/>
    <property type="project" value="UniProtKB-SubCell"/>
</dbReference>
<evidence type="ECO:0000259" key="17">
    <source>
        <dbReference type="Pfam" id="PF22249"/>
    </source>
</evidence>
<evidence type="ECO:0000256" key="13">
    <source>
        <dbReference type="ARBA" id="ARBA00023180"/>
    </source>
</evidence>
<evidence type="ECO:0000256" key="3">
    <source>
        <dbReference type="ARBA" id="ARBA00010918"/>
    </source>
</evidence>
<proteinExistence type="inferred from homology"/>
<dbReference type="AlphaFoldDB" id="A0AAD4LMZ7"/>
<keyword evidence="9 14" id="KW-0862">Zinc</keyword>
<evidence type="ECO:0000256" key="14">
    <source>
        <dbReference type="RuleBase" id="RU361240"/>
    </source>
</evidence>